<dbReference type="GO" id="GO:0080043">
    <property type="term" value="F:quercetin 3-O-glucosyltransferase activity"/>
    <property type="evidence" value="ECO:0007669"/>
    <property type="project" value="TreeGrafter"/>
</dbReference>
<dbReference type="CDD" id="cd03784">
    <property type="entry name" value="GT1_Gtf-like"/>
    <property type="match status" value="1"/>
</dbReference>
<dbReference type="Proteomes" id="UP000823388">
    <property type="component" value="Chromosome 8N"/>
</dbReference>
<reference evidence="5" key="1">
    <citation type="submission" date="2020-05" db="EMBL/GenBank/DDBJ databases">
        <title>WGS assembly of Panicum virgatum.</title>
        <authorList>
            <person name="Lovell J.T."/>
            <person name="Jenkins J."/>
            <person name="Shu S."/>
            <person name="Juenger T.E."/>
            <person name="Schmutz J."/>
        </authorList>
    </citation>
    <scope>NUCLEOTIDE SEQUENCE</scope>
    <source>
        <strain evidence="5">AP13</strain>
    </source>
</reference>
<evidence type="ECO:0000256" key="2">
    <source>
        <dbReference type="ARBA" id="ARBA00022679"/>
    </source>
</evidence>
<evidence type="ECO:0000256" key="3">
    <source>
        <dbReference type="RuleBase" id="RU003718"/>
    </source>
</evidence>
<keyword evidence="6" id="KW-1185">Reference proteome</keyword>
<evidence type="ECO:0000313" key="6">
    <source>
        <dbReference type="Proteomes" id="UP000823388"/>
    </source>
</evidence>
<dbReference type="EC" id="2.4.1.-" evidence="4"/>
<evidence type="ECO:0000256" key="4">
    <source>
        <dbReference type="RuleBase" id="RU362057"/>
    </source>
</evidence>
<name>A0A8T0P177_PANVG</name>
<dbReference type="Pfam" id="PF00201">
    <property type="entry name" value="UDPGT"/>
    <property type="match status" value="1"/>
</dbReference>
<dbReference type="PANTHER" id="PTHR11926">
    <property type="entry name" value="GLUCOSYL/GLUCURONOSYL TRANSFERASES"/>
    <property type="match status" value="1"/>
</dbReference>
<comment type="caution">
    <text evidence="5">The sequence shown here is derived from an EMBL/GenBank/DDBJ whole genome shotgun (WGS) entry which is preliminary data.</text>
</comment>
<dbReference type="GO" id="GO:0080044">
    <property type="term" value="F:quercetin 7-O-glucosyltransferase activity"/>
    <property type="evidence" value="ECO:0007669"/>
    <property type="project" value="TreeGrafter"/>
</dbReference>
<dbReference type="EMBL" id="CM029052">
    <property type="protein sequence ID" value="KAG2555757.1"/>
    <property type="molecule type" value="Genomic_DNA"/>
</dbReference>
<evidence type="ECO:0000256" key="1">
    <source>
        <dbReference type="ARBA" id="ARBA00009995"/>
    </source>
</evidence>
<sequence>MADDEGRRHHFLLVSYGFQSHINPGRVLAHRLARLGGADGSISATLSVPVATYRSMFPSPDAEAAAAEEETTNDGVISYVPYSDGVDDGSMPRDAANRAVRRRATSASLSAVVARLAGRGQPVTCIMCTVVSLPVLDVAREHSIPVAVYWIQTATLLAINYHYFVHGYSELIVPHAADPAHEVRLPGLSRPLQISNIPSYLIDMSGSESAKAFLEVFTIGPMVGSSTETRIHLFKHDSSDKKRYMEWLQGHPEKSVVYVSFGSLSKYTKLQMEEIVGGLRQCGRPYLLVVRRDGLVDDDDESGSLEKNNQSQGMVVDWCSQLEVLSHPAIGCFVSHCGWNSTMEAMLSGVPIIGAPNMFDQPTNVFFIEEEWEVGIRAESNNDGVLMGTELARCVELVMGEGAKAMAIREKAKALKEVAQAAAGIGGAAERNLRDFVKAIPCRN</sequence>
<dbReference type="InterPro" id="IPR035595">
    <property type="entry name" value="UDP_glycos_trans_CS"/>
</dbReference>
<protein>
    <recommendedName>
        <fullName evidence="4">Glycosyltransferase</fullName>
        <ecNumber evidence="4">2.4.1.-</ecNumber>
    </recommendedName>
</protein>
<dbReference type="SUPFAM" id="SSF53756">
    <property type="entry name" value="UDP-Glycosyltransferase/glycogen phosphorylase"/>
    <property type="match status" value="1"/>
</dbReference>
<dbReference type="PANTHER" id="PTHR11926:SF1534">
    <property type="entry name" value="GLYCOSYLTRANSFERASE"/>
    <property type="match status" value="1"/>
</dbReference>
<dbReference type="FunFam" id="3.40.50.2000:FF:000019">
    <property type="entry name" value="Glycosyltransferase"/>
    <property type="match status" value="1"/>
</dbReference>
<evidence type="ECO:0000313" key="5">
    <source>
        <dbReference type="EMBL" id="KAG2555757.1"/>
    </source>
</evidence>
<keyword evidence="2 3" id="KW-0808">Transferase</keyword>
<organism evidence="5 6">
    <name type="scientific">Panicum virgatum</name>
    <name type="common">Blackwell switchgrass</name>
    <dbReference type="NCBI Taxonomy" id="38727"/>
    <lineage>
        <taxon>Eukaryota</taxon>
        <taxon>Viridiplantae</taxon>
        <taxon>Streptophyta</taxon>
        <taxon>Embryophyta</taxon>
        <taxon>Tracheophyta</taxon>
        <taxon>Spermatophyta</taxon>
        <taxon>Magnoliopsida</taxon>
        <taxon>Liliopsida</taxon>
        <taxon>Poales</taxon>
        <taxon>Poaceae</taxon>
        <taxon>PACMAD clade</taxon>
        <taxon>Panicoideae</taxon>
        <taxon>Panicodae</taxon>
        <taxon>Paniceae</taxon>
        <taxon>Panicinae</taxon>
        <taxon>Panicum</taxon>
        <taxon>Panicum sect. Hiantes</taxon>
    </lineage>
</organism>
<dbReference type="InterPro" id="IPR002213">
    <property type="entry name" value="UDP_glucos_trans"/>
</dbReference>
<accession>A0A8T0P177</accession>
<dbReference type="AlphaFoldDB" id="A0A8T0P177"/>
<gene>
    <name evidence="5" type="ORF">PVAP13_8NG030700</name>
</gene>
<proteinExistence type="inferred from homology"/>
<dbReference type="Gene3D" id="3.40.50.2000">
    <property type="entry name" value="Glycogen Phosphorylase B"/>
    <property type="match status" value="3"/>
</dbReference>
<dbReference type="PROSITE" id="PS00375">
    <property type="entry name" value="UDPGT"/>
    <property type="match status" value="1"/>
</dbReference>
<comment type="similarity">
    <text evidence="1 3">Belongs to the UDP-glycosyltransferase family.</text>
</comment>
<keyword evidence="3" id="KW-0328">Glycosyltransferase</keyword>